<evidence type="ECO:0000313" key="1">
    <source>
        <dbReference type="EMBL" id="KPK68294.1"/>
    </source>
</evidence>
<dbReference type="EMBL" id="LJUI01000082">
    <property type="protein sequence ID" value="KPK68294.1"/>
    <property type="molecule type" value="Genomic_DNA"/>
</dbReference>
<accession>A0A0S8G5W4</accession>
<organism evidence="1 2">
    <name type="scientific">candidate division TA06 bacterium SM23_40</name>
    <dbReference type="NCBI Taxonomy" id="1703774"/>
    <lineage>
        <taxon>Bacteria</taxon>
        <taxon>Bacteria division TA06</taxon>
    </lineage>
</organism>
<protein>
    <submittedName>
        <fullName evidence="1">Uncharacterized protein</fullName>
    </submittedName>
</protein>
<sequence>MLLGFVSLAAALSICVAGCQGYHPPSRSRLEERVRAFAECIRRGDVARAGRFLEPQATEDARNRFRYRFVRLSPDTLYRDVSVYAAAVSFDSTKIPRPEARAIVMFWKESRPWYYEPPIRDVVVDWFYSDWVHDEAGGDWFLVEISPDRVRKHSLPNPIRHPPVPEQDPAAASQLLEALARRGMFPGEIDVDILTEANRLVVVRLRYRSLSSFFGIRKALSFTEALRLQERATTEATRCVREVIPGADLLILEPAGVGVDLRTEEKVAIGPPALRRRGIDWIKSKVE</sequence>
<gene>
    <name evidence="1" type="ORF">AMJ82_08645</name>
</gene>
<evidence type="ECO:0000313" key="2">
    <source>
        <dbReference type="Proteomes" id="UP000051717"/>
    </source>
</evidence>
<proteinExistence type="predicted"/>
<dbReference type="AlphaFoldDB" id="A0A0S8G5W4"/>
<comment type="caution">
    <text evidence="1">The sequence shown here is derived from an EMBL/GenBank/DDBJ whole genome shotgun (WGS) entry which is preliminary data.</text>
</comment>
<reference evidence="1 2" key="1">
    <citation type="journal article" date="2015" name="Microbiome">
        <title>Genomic resolution of linkages in carbon, nitrogen, and sulfur cycling among widespread estuary sediment bacteria.</title>
        <authorList>
            <person name="Baker B.J."/>
            <person name="Lazar C.S."/>
            <person name="Teske A.P."/>
            <person name="Dick G.J."/>
        </authorList>
    </citation>
    <scope>NUCLEOTIDE SEQUENCE [LARGE SCALE GENOMIC DNA]</scope>
    <source>
        <strain evidence="1">SM23_40</strain>
    </source>
</reference>
<dbReference type="Proteomes" id="UP000051717">
    <property type="component" value="Unassembled WGS sequence"/>
</dbReference>
<name>A0A0S8G5W4_UNCT6</name>